<protein>
    <submittedName>
        <fullName evidence="1">Uncharacterized protein</fullName>
    </submittedName>
</protein>
<evidence type="ECO:0000313" key="1">
    <source>
        <dbReference type="EMBL" id="MBK1785151.1"/>
    </source>
</evidence>
<dbReference type="AlphaFoldDB" id="A0A934QR26"/>
<dbReference type="EMBL" id="JAENJH010000002">
    <property type="protein sequence ID" value="MBK1785151.1"/>
    <property type="molecule type" value="Genomic_DNA"/>
</dbReference>
<organism evidence="1 2">
    <name type="scientific">Prauserella cavernicola</name>
    <dbReference type="NCBI Taxonomy" id="2800127"/>
    <lineage>
        <taxon>Bacteria</taxon>
        <taxon>Bacillati</taxon>
        <taxon>Actinomycetota</taxon>
        <taxon>Actinomycetes</taxon>
        <taxon>Pseudonocardiales</taxon>
        <taxon>Pseudonocardiaceae</taxon>
        <taxon>Prauserella</taxon>
    </lineage>
</organism>
<accession>A0A934QR26</accession>
<sequence>MIVDLDGFPAVPDPRSELLIEPSRLEIHFQLAQEQPWRAVGVMLGGLYRLMYREIEWAAEPVSAVQAPLREAPLWVHTIVEAEQPA</sequence>
<proteinExistence type="predicted"/>
<dbReference type="RefSeq" id="WP_230423214.1">
    <property type="nucleotide sequence ID" value="NZ_JAENJH010000002.1"/>
</dbReference>
<keyword evidence="2" id="KW-1185">Reference proteome</keyword>
<name>A0A934QR26_9PSEU</name>
<comment type="caution">
    <text evidence="1">The sequence shown here is derived from an EMBL/GenBank/DDBJ whole genome shotgun (WGS) entry which is preliminary data.</text>
</comment>
<reference evidence="1" key="1">
    <citation type="submission" date="2020-12" db="EMBL/GenBank/DDBJ databases">
        <title>Prauserella sp. ASG 168, a novel actinomycete isolated from cave rock.</title>
        <authorList>
            <person name="Suriyachadkun C."/>
        </authorList>
    </citation>
    <scope>NUCLEOTIDE SEQUENCE</scope>
    <source>
        <strain evidence="1">ASG 168</strain>
    </source>
</reference>
<evidence type="ECO:0000313" key="2">
    <source>
        <dbReference type="Proteomes" id="UP000635245"/>
    </source>
</evidence>
<gene>
    <name evidence="1" type="ORF">JHE00_12520</name>
</gene>
<dbReference type="Proteomes" id="UP000635245">
    <property type="component" value="Unassembled WGS sequence"/>
</dbReference>